<dbReference type="AlphaFoldDB" id="A0A645EY35"/>
<name>A0A645EY35_9ZZZZ</name>
<proteinExistence type="predicted"/>
<keyword evidence="1" id="KW-0472">Membrane</keyword>
<keyword evidence="1" id="KW-1133">Transmembrane helix</keyword>
<feature type="transmembrane region" description="Helical" evidence="1">
    <location>
        <begin position="87"/>
        <end position="113"/>
    </location>
</feature>
<keyword evidence="1" id="KW-0812">Transmembrane</keyword>
<feature type="transmembrane region" description="Helical" evidence="1">
    <location>
        <begin position="58"/>
        <end position="80"/>
    </location>
</feature>
<comment type="caution">
    <text evidence="2">The sequence shown here is derived from an EMBL/GenBank/DDBJ whole genome shotgun (WGS) entry which is preliminary data.</text>
</comment>
<sequence>MPLPTFIAFTVSSISKAVFFAASALFAAKFLTSSATTANPFPASPALAASTAAFNASIFVWKAISSIILIILLISLDFIFINSIADIISFILALLSCIFSPASFTTSFALLAFSELLLILSETSSIATVSCSTLAACSDDPCANDCAPIETSFAPDAT</sequence>
<dbReference type="EMBL" id="VSSQ01052909">
    <property type="protein sequence ID" value="MPN06955.1"/>
    <property type="molecule type" value="Genomic_DNA"/>
</dbReference>
<reference evidence="2" key="1">
    <citation type="submission" date="2019-08" db="EMBL/GenBank/DDBJ databases">
        <authorList>
            <person name="Kucharzyk K."/>
            <person name="Murdoch R.W."/>
            <person name="Higgins S."/>
            <person name="Loffler F."/>
        </authorList>
    </citation>
    <scope>NUCLEOTIDE SEQUENCE</scope>
</reference>
<protein>
    <submittedName>
        <fullName evidence="2">Uncharacterized protein</fullName>
    </submittedName>
</protein>
<evidence type="ECO:0000256" key="1">
    <source>
        <dbReference type="SAM" id="Phobius"/>
    </source>
</evidence>
<accession>A0A645EY35</accession>
<organism evidence="2">
    <name type="scientific">bioreactor metagenome</name>
    <dbReference type="NCBI Taxonomy" id="1076179"/>
    <lineage>
        <taxon>unclassified sequences</taxon>
        <taxon>metagenomes</taxon>
        <taxon>ecological metagenomes</taxon>
    </lineage>
</organism>
<gene>
    <name evidence="2" type="ORF">SDC9_154212</name>
</gene>
<evidence type="ECO:0000313" key="2">
    <source>
        <dbReference type="EMBL" id="MPN06955.1"/>
    </source>
</evidence>